<gene>
    <name evidence="1" type="ORF">PORUE0001_2002</name>
</gene>
<evidence type="ECO:0000313" key="1">
    <source>
        <dbReference type="EMBL" id="EEK17502.1"/>
    </source>
</evidence>
<protein>
    <submittedName>
        <fullName evidence="1">Uncharacterized protein</fullName>
    </submittedName>
</protein>
<dbReference type="EMBL" id="ACLR01000051">
    <property type="protein sequence ID" value="EEK17502.1"/>
    <property type="molecule type" value="Genomic_DNA"/>
</dbReference>
<dbReference type="Proteomes" id="UP000003303">
    <property type="component" value="Unassembled WGS sequence"/>
</dbReference>
<proteinExistence type="predicted"/>
<reference evidence="1 2" key="1">
    <citation type="submission" date="2009-04" db="EMBL/GenBank/DDBJ databases">
        <authorList>
            <person name="Sebastian Y."/>
            <person name="Madupu R."/>
            <person name="Durkin A.S."/>
            <person name="Torralba M."/>
            <person name="Methe B."/>
            <person name="Sutton G.G."/>
            <person name="Strausberg R.L."/>
            <person name="Nelson K.E."/>
        </authorList>
    </citation>
    <scope>NUCLEOTIDE SEQUENCE [LARGE SCALE GENOMIC DNA]</scope>
    <source>
        <strain evidence="1 2">60-3</strain>
    </source>
</reference>
<accession>C2M9U9</accession>
<sequence length="66" mass="7589">MPLNSQQRAIFVYLRSKNDHKSCTPAGAKLTDEYTHRTNKNNPCTISVTPSQLCTFFRKRTTPMEL</sequence>
<name>C2M9U9_9PORP</name>
<keyword evidence="2" id="KW-1185">Reference proteome</keyword>
<organism evidence="1 2">
    <name type="scientific">Porphyromonas uenonis 60-3</name>
    <dbReference type="NCBI Taxonomy" id="596327"/>
    <lineage>
        <taxon>Bacteria</taxon>
        <taxon>Pseudomonadati</taxon>
        <taxon>Bacteroidota</taxon>
        <taxon>Bacteroidia</taxon>
        <taxon>Bacteroidales</taxon>
        <taxon>Porphyromonadaceae</taxon>
        <taxon>Porphyromonas</taxon>
    </lineage>
</organism>
<comment type="caution">
    <text evidence="1">The sequence shown here is derived from an EMBL/GenBank/DDBJ whole genome shotgun (WGS) entry which is preliminary data.</text>
</comment>
<dbReference type="AlphaFoldDB" id="C2M9U9"/>
<evidence type="ECO:0000313" key="2">
    <source>
        <dbReference type="Proteomes" id="UP000003303"/>
    </source>
</evidence>